<dbReference type="CDD" id="cd16015">
    <property type="entry name" value="LTA_synthase"/>
    <property type="match status" value="1"/>
</dbReference>
<dbReference type="Pfam" id="PF00884">
    <property type="entry name" value="Sulfatase"/>
    <property type="match status" value="1"/>
</dbReference>
<dbReference type="SUPFAM" id="SSF53649">
    <property type="entry name" value="Alkaline phosphatase-like"/>
    <property type="match status" value="1"/>
</dbReference>
<dbReference type="InterPro" id="IPR017850">
    <property type="entry name" value="Alkaline_phosphatase_core_sf"/>
</dbReference>
<keyword evidence="1" id="KW-0472">Membrane</keyword>
<dbReference type="RefSeq" id="WP_248853081.1">
    <property type="nucleotide sequence ID" value="NZ_CP097053.1"/>
</dbReference>
<gene>
    <name evidence="3" type="ORF">PML95_02765</name>
</gene>
<reference evidence="3" key="1">
    <citation type="submission" date="2023-01" db="EMBL/GenBank/DDBJ databases">
        <title>Oxazolidinone resistance genes in florfenicol resistant enterococci from beef cattle and veal calves at slaughter.</title>
        <authorList>
            <person name="Biggel M."/>
        </authorList>
    </citation>
    <scope>NUCLEOTIDE SEQUENCE</scope>
    <source>
        <strain evidence="3">K204-1</strain>
    </source>
</reference>
<organism evidence="3 4">
    <name type="scientific">Vagococcus lutrae</name>
    <dbReference type="NCBI Taxonomy" id="81947"/>
    <lineage>
        <taxon>Bacteria</taxon>
        <taxon>Bacillati</taxon>
        <taxon>Bacillota</taxon>
        <taxon>Bacilli</taxon>
        <taxon>Lactobacillales</taxon>
        <taxon>Enterococcaceae</taxon>
        <taxon>Vagococcus</taxon>
    </lineage>
</organism>
<dbReference type="Gene3D" id="3.40.720.10">
    <property type="entry name" value="Alkaline Phosphatase, subunit A"/>
    <property type="match status" value="1"/>
</dbReference>
<feature type="domain" description="Sulfatase N-terminal" evidence="2">
    <location>
        <begin position="286"/>
        <end position="563"/>
    </location>
</feature>
<accession>A0AAF0BCY4</accession>
<sequence>MSSTNKRVGNSKSQYLFIYLLQFLLSIISTISISFYFNYLLQKSMQEDLSLFDTQLFFFESALYQTSILIILFLFLWSLTGRYLISLLIYSSSILSLFYANHQKFLQRNEPIYPNELIEIFNIKDLLTMVDTKSISLYIVYFLITCAILVLFYWKVSPIMIHAYDSLLEPDIREQFLKRKKYTLLFIRLFTLASTSGLLFLSINFNYNNTIKKMIHLEDEVQYSFNPRIVYQRYGFITGFLFHTKTEPMSELPDYSKEKIESIQNRYLNKSKLINQSREDSFNSQKIIYILSESFSDPSKIDYLNISDSPIKQIKDIKEKTQSGTMVASSIGGGTANIEYSSLTSLNLNLFNPQMTIPYTTLLPQQQEAKSILQLYKNPNAYAIHPYTPNLYRRKEAFNKFGFKDFITEDDFAELELIGESNYYSDKSAYNESLRTLEEYKDTNFIQIITMQNHGPNYREFDNREISEVNNDEIQPENITRINNYMRGLNITDDETINFLNKLNEIDENVTVLFYGDHLPYFYLDLNIDKNDPIYYQTEFFVYNTKKENHHQNYESLSPQFFTNIVARANNSKISPFYAILEELLSNNVTWFDKEYCIVDGEKIKISDSNKKIQTLINDFNLVQYDQTTGKNYLSDSFYQITE</sequence>
<dbReference type="AlphaFoldDB" id="A0AAF0BCY4"/>
<evidence type="ECO:0000259" key="2">
    <source>
        <dbReference type="Pfam" id="PF00884"/>
    </source>
</evidence>
<evidence type="ECO:0000313" key="4">
    <source>
        <dbReference type="Proteomes" id="UP001179600"/>
    </source>
</evidence>
<evidence type="ECO:0000313" key="3">
    <source>
        <dbReference type="EMBL" id="WCG23178.1"/>
    </source>
</evidence>
<feature type="transmembrane region" description="Helical" evidence="1">
    <location>
        <begin position="135"/>
        <end position="154"/>
    </location>
</feature>
<feature type="transmembrane region" description="Helical" evidence="1">
    <location>
        <begin position="182"/>
        <end position="203"/>
    </location>
</feature>
<keyword evidence="1" id="KW-1133">Transmembrane helix</keyword>
<proteinExistence type="predicted"/>
<dbReference type="EMBL" id="CP116507">
    <property type="protein sequence ID" value="WCG23178.1"/>
    <property type="molecule type" value="Genomic_DNA"/>
</dbReference>
<evidence type="ECO:0000256" key="1">
    <source>
        <dbReference type="SAM" id="Phobius"/>
    </source>
</evidence>
<feature type="transmembrane region" description="Helical" evidence="1">
    <location>
        <begin position="16"/>
        <end position="37"/>
    </location>
</feature>
<keyword evidence="3" id="KW-0378">Hydrolase</keyword>
<dbReference type="GO" id="GO:0016787">
    <property type="term" value="F:hydrolase activity"/>
    <property type="evidence" value="ECO:0007669"/>
    <property type="project" value="UniProtKB-KW"/>
</dbReference>
<dbReference type="Proteomes" id="UP001179600">
    <property type="component" value="Chromosome"/>
</dbReference>
<dbReference type="InterPro" id="IPR000917">
    <property type="entry name" value="Sulfatase_N"/>
</dbReference>
<protein>
    <submittedName>
        <fullName evidence="3">Sulfatase-like hydrolase/transferase</fullName>
    </submittedName>
</protein>
<name>A0AAF0BCY4_9ENTE</name>
<keyword evidence="1" id="KW-0812">Transmembrane</keyword>
<feature type="transmembrane region" description="Helical" evidence="1">
    <location>
        <begin position="83"/>
        <end position="100"/>
    </location>
</feature>
<feature type="transmembrane region" description="Helical" evidence="1">
    <location>
        <begin position="57"/>
        <end position="76"/>
    </location>
</feature>